<sequence>MENILNFNQDFKDATVIKLEQNYRCKGNIIQASNAVIANNYSQFEKEAWTERNSGKPVTICEAEDEYSEAQYIVREIDNLVKFGQHSYNDVAILYRSNHQSRVLEDEFIRNQIPYYIVGGLGFYDRKEIKDIISYLKVAINPQDTIALKRIVSTPKRGLGPKTIEKMITHAQEHVPDFNLLTFGEDDQSLGLFDVMEDATEVDGIGKKTARKIKRFHDEIEEFTAIANSDLSIPQQVNRILKKSGYWAMLELEDSDTARNRMENLDEFLSLSKNYYEKDKSRGLEDFLRDLRLLSDQDDMDENNQVKMMTVHAAKGLEFPAVFVAGVEEEIFPHYRNMISGDIEDIEEERRLFYVAMTRASERLFLTYSKQRKKFGEIKEMMGSRFLDEIPIECAIEKIHDGIRYK</sequence>
<evidence type="ECO:0000259" key="5">
    <source>
        <dbReference type="PROSITE" id="PS51217"/>
    </source>
</evidence>
<dbReference type="CDD" id="cd18807">
    <property type="entry name" value="SF1_C_UvrD"/>
    <property type="match status" value="1"/>
</dbReference>
<proteinExistence type="predicted"/>
<dbReference type="GO" id="GO:0043138">
    <property type="term" value="F:3'-5' DNA helicase activity"/>
    <property type="evidence" value="ECO:0007669"/>
    <property type="project" value="TreeGrafter"/>
</dbReference>
<dbReference type="AlphaFoldDB" id="A0A938XRQ0"/>
<dbReference type="SUPFAM" id="SSF52540">
    <property type="entry name" value="P-loop containing nucleoside triphosphate hydrolases"/>
    <property type="match status" value="2"/>
</dbReference>
<evidence type="ECO:0000313" key="6">
    <source>
        <dbReference type="EMBL" id="MBM7556441.1"/>
    </source>
</evidence>
<gene>
    <name evidence="6" type="ORF">JOC47_001284</name>
</gene>
<dbReference type="InterPro" id="IPR027417">
    <property type="entry name" value="P-loop_NTPase"/>
</dbReference>
<dbReference type="GO" id="GO:0016787">
    <property type="term" value="F:hydrolase activity"/>
    <property type="evidence" value="ECO:0007669"/>
    <property type="project" value="UniProtKB-KW"/>
</dbReference>
<dbReference type="Pfam" id="PF13361">
    <property type="entry name" value="UvrD_C"/>
    <property type="match status" value="1"/>
</dbReference>
<dbReference type="EMBL" id="JAFBDQ010000005">
    <property type="protein sequence ID" value="MBM7556441.1"/>
    <property type="molecule type" value="Genomic_DNA"/>
</dbReference>
<protein>
    <submittedName>
        <fullName evidence="6">Superfamily I DNA/RNA helicase</fullName>
    </submittedName>
</protein>
<dbReference type="GO" id="GO:0005524">
    <property type="term" value="F:ATP binding"/>
    <property type="evidence" value="ECO:0007669"/>
    <property type="project" value="UniProtKB-KW"/>
</dbReference>
<keyword evidence="4" id="KW-0067">ATP-binding</keyword>
<keyword evidence="1" id="KW-0547">Nucleotide-binding</keyword>
<reference evidence="6" key="1">
    <citation type="submission" date="2021-01" db="EMBL/GenBank/DDBJ databases">
        <title>Genomic Encyclopedia of Type Strains, Phase IV (KMG-IV): sequencing the most valuable type-strain genomes for metagenomic binning, comparative biology and taxonomic classification.</title>
        <authorList>
            <person name="Goeker M."/>
        </authorList>
    </citation>
    <scope>NUCLEOTIDE SEQUENCE</scope>
    <source>
        <strain evidence="6">DSM 23230</strain>
    </source>
</reference>
<name>A0A938XRQ0_9FIRM</name>
<dbReference type="GO" id="GO:0003677">
    <property type="term" value="F:DNA binding"/>
    <property type="evidence" value="ECO:0007669"/>
    <property type="project" value="InterPro"/>
</dbReference>
<dbReference type="Gene3D" id="3.40.50.300">
    <property type="entry name" value="P-loop containing nucleotide triphosphate hydrolases"/>
    <property type="match status" value="1"/>
</dbReference>
<dbReference type="GO" id="GO:0000725">
    <property type="term" value="P:recombinational repair"/>
    <property type="evidence" value="ECO:0007669"/>
    <property type="project" value="TreeGrafter"/>
</dbReference>
<dbReference type="SMART" id="SM00278">
    <property type="entry name" value="HhH1"/>
    <property type="match status" value="1"/>
</dbReference>
<dbReference type="PANTHER" id="PTHR11070">
    <property type="entry name" value="UVRD / RECB / PCRA DNA HELICASE FAMILY MEMBER"/>
    <property type="match status" value="1"/>
</dbReference>
<comment type="caution">
    <text evidence="6">The sequence shown here is derived from an EMBL/GenBank/DDBJ whole genome shotgun (WGS) entry which is preliminary data.</text>
</comment>
<dbReference type="PROSITE" id="PS51217">
    <property type="entry name" value="UVRD_HELICASE_CTER"/>
    <property type="match status" value="1"/>
</dbReference>
<evidence type="ECO:0000256" key="3">
    <source>
        <dbReference type="ARBA" id="ARBA00022806"/>
    </source>
</evidence>
<evidence type="ECO:0000256" key="2">
    <source>
        <dbReference type="ARBA" id="ARBA00022801"/>
    </source>
</evidence>
<organism evidence="6 7">
    <name type="scientific">Halanaerobacter jeridensis</name>
    <dbReference type="NCBI Taxonomy" id="706427"/>
    <lineage>
        <taxon>Bacteria</taxon>
        <taxon>Bacillati</taxon>
        <taxon>Bacillota</taxon>
        <taxon>Clostridia</taxon>
        <taxon>Halanaerobiales</taxon>
        <taxon>Halobacteroidaceae</taxon>
        <taxon>Halanaerobacter</taxon>
    </lineage>
</organism>
<evidence type="ECO:0000256" key="4">
    <source>
        <dbReference type="ARBA" id="ARBA00022840"/>
    </source>
</evidence>
<keyword evidence="2" id="KW-0378">Hydrolase</keyword>
<feature type="domain" description="UvrD-like helicase C-terminal" evidence="5">
    <location>
        <begin position="27"/>
        <end position="316"/>
    </location>
</feature>
<dbReference type="InterPro" id="IPR014017">
    <property type="entry name" value="DNA_helicase_UvrD-like_C"/>
</dbReference>
<dbReference type="InterPro" id="IPR003583">
    <property type="entry name" value="Hlx-hairpin-Hlx_DNA-bd_motif"/>
</dbReference>
<dbReference type="GO" id="GO:0005829">
    <property type="term" value="C:cytosol"/>
    <property type="evidence" value="ECO:0007669"/>
    <property type="project" value="TreeGrafter"/>
</dbReference>
<dbReference type="Proteomes" id="UP000774000">
    <property type="component" value="Unassembled WGS sequence"/>
</dbReference>
<keyword evidence="3 6" id="KW-0347">Helicase</keyword>
<accession>A0A938XRQ0</accession>
<evidence type="ECO:0000313" key="7">
    <source>
        <dbReference type="Proteomes" id="UP000774000"/>
    </source>
</evidence>
<dbReference type="RefSeq" id="WP_204701217.1">
    <property type="nucleotide sequence ID" value="NZ_JAFBDQ010000005.1"/>
</dbReference>
<evidence type="ECO:0000256" key="1">
    <source>
        <dbReference type="ARBA" id="ARBA00022741"/>
    </source>
</evidence>
<keyword evidence="7" id="KW-1185">Reference proteome</keyword>
<dbReference type="Gene3D" id="1.10.486.10">
    <property type="entry name" value="PCRA, domain 4"/>
    <property type="match status" value="1"/>
</dbReference>
<dbReference type="InterPro" id="IPR000212">
    <property type="entry name" value="DNA_helicase_UvrD/REP"/>
</dbReference>
<dbReference type="PANTHER" id="PTHR11070:SF2">
    <property type="entry name" value="ATP-DEPENDENT DNA HELICASE SRS2"/>
    <property type="match status" value="1"/>
</dbReference>